<evidence type="ECO:0000259" key="8">
    <source>
        <dbReference type="PROSITE" id="PS51133"/>
    </source>
</evidence>
<dbReference type="GO" id="GO:0003899">
    <property type="term" value="F:DNA-directed RNA polymerase activity"/>
    <property type="evidence" value="ECO:0007669"/>
    <property type="project" value="InterPro"/>
</dbReference>
<dbReference type="InterPro" id="IPR012164">
    <property type="entry name" value="Rpa12/Rpb9/Rpc10/TFS"/>
</dbReference>
<dbReference type="EMBL" id="MCGO01000042">
    <property type="protein sequence ID" value="ORY38849.1"/>
    <property type="molecule type" value="Genomic_DNA"/>
</dbReference>
<dbReference type="GO" id="GO:0001193">
    <property type="term" value="P:maintenance of transcriptional fidelity during transcription elongation by RNA polymerase II"/>
    <property type="evidence" value="ECO:0007669"/>
    <property type="project" value="EnsemblFungi"/>
</dbReference>
<organism evidence="9 10">
    <name type="scientific">Rhizoclosmatium globosum</name>
    <dbReference type="NCBI Taxonomy" id="329046"/>
    <lineage>
        <taxon>Eukaryota</taxon>
        <taxon>Fungi</taxon>
        <taxon>Fungi incertae sedis</taxon>
        <taxon>Chytridiomycota</taxon>
        <taxon>Chytridiomycota incertae sedis</taxon>
        <taxon>Chytridiomycetes</taxon>
        <taxon>Chytridiales</taxon>
        <taxon>Chytriomycetaceae</taxon>
        <taxon>Rhizoclosmatium</taxon>
    </lineage>
</organism>
<dbReference type="OrthoDB" id="282270at2759"/>
<evidence type="ECO:0000256" key="1">
    <source>
        <dbReference type="ARBA" id="ARBA00011730"/>
    </source>
</evidence>
<dbReference type="AlphaFoldDB" id="A0A1Y2BVQ8"/>
<dbReference type="PROSITE" id="PS51133">
    <property type="entry name" value="ZF_TFIIS_2"/>
    <property type="match status" value="1"/>
</dbReference>
<keyword evidence="3" id="KW-0479">Metal-binding</keyword>
<evidence type="ECO:0000256" key="4">
    <source>
        <dbReference type="ARBA" id="ARBA00022771"/>
    </source>
</evidence>
<comment type="caution">
    <text evidence="9">The sequence shown here is derived from an EMBL/GenBank/DDBJ whole genome shotgun (WGS) entry which is preliminary data.</text>
</comment>
<dbReference type="PANTHER" id="PTHR11239:SF1">
    <property type="entry name" value="DNA-DIRECTED RNA POLYMERASE II SUBUNIT RPB9"/>
    <property type="match status" value="1"/>
</dbReference>
<dbReference type="STRING" id="329046.A0A1Y2BVQ8"/>
<evidence type="ECO:0000313" key="9">
    <source>
        <dbReference type="EMBL" id="ORY38849.1"/>
    </source>
</evidence>
<feature type="domain" description="TFIIS-type" evidence="8">
    <location>
        <begin position="62"/>
        <end position="104"/>
    </location>
</feature>
<proteinExistence type="predicted"/>
<evidence type="ECO:0000256" key="7">
    <source>
        <dbReference type="PROSITE-ProRule" id="PRU00472"/>
    </source>
</evidence>
<name>A0A1Y2BVQ8_9FUNG</name>
<sequence>MATDPKEDKETRTLIYMCRNCHKQYSTAREHQCVFRHKIKHSEAEQTLARVDLSSDPTYPRVTRECPECGENTVLFFQSKAKSTDATMQLYFACCNSACGHRWTVDSSQEN</sequence>
<dbReference type="Gene3D" id="2.20.25.10">
    <property type="match status" value="2"/>
</dbReference>
<reference evidence="9 10" key="1">
    <citation type="submission" date="2016-07" db="EMBL/GenBank/DDBJ databases">
        <title>Pervasive Adenine N6-methylation of Active Genes in Fungi.</title>
        <authorList>
            <consortium name="DOE Joint Genome Institute"/>
            <person name="Mondo S.J."/>
            <person name="Dannebaum R.O."/>
            <person name="Kuo R.C."/>
            <person name="Labutti K."/>
            <person name="Haridas S."/>
            <person name="Kuo A."/>
            <person name="Salamov A."/>
            <person name="Ahrendt S.R."/>
            <person name="Lipzen A."/>
            <person name="Sullivan W."/>
            <person name="Andreopoulos W.B."/>
            <person name="Clum A."/>
            <person name="Lindquist E."/>
            <person name="Daum C."/>
            <person name="Ramamoorthy G.K."/>
            <person name="Gryganskyi A."/>
            <person name="Culley D."/>
            <person name="Magnuson J.K."/>
            <person name="James T.Y."/>
            <person name="O'Malley M.A."/>
            <person name="Stajich J.E."/>
            <person name="Spatafora J.W."/>
            <person name="Visel A."/>
            <person name="Grigoriev I.V."/>
        </authorList>
    </citation>
    <scope>NUCLEOTIDE SEQUENCE [LARGE SCALE GENOMIC DNA]</scope>
    <source>
        <strain evidence="9 10">JEL800</strain>
    </source>
</reference>
<evidence type="ECO:0000256" key="2">
    <source>
        <dbReference type="ARBA" id="ARBA00015926"/>
    </source>
</evidence>
<dbReference type="GO" id="GO:0006283">
    <property type="term" value="P:transcription-coupled nucleotide-excision repair"/>
    <property type="evidence" value="ECO:0007669"/>
    <property type="project" value="EnsemblFungi"/>
</dbReference>
<keyword evidence="5" id="KW-0862">Zinc</keyword>
<evidence type="ECO:0000256" key="3">
    <source>
        <dbReference type="ARBA" id="ARBA00022723"/>
    </source>
</evidence>
<dbReference type="SMART" id="SM00440">
    <property type="entry name" value="ZnF_C2C2"/>
    <property type="match status" value="1"/>
</dbReference>
<dbReference type="GO" id="GO:0005665">
    <property type="term" value="C:RNA polymerase II, core complex"/>
    <property type="evidence" value="ECO:0007669"/>
    <property type="project" value="EnsemblFungi"/>
</dbReference>
<dbReference type="GO" id="GO:0008270">
    <property type="term" value="F:zinc ion binding"/>
    <property type="evidence" value="ECO:0007669"/>
    <property type="project" value="UniProtKB-KW"/>
</dbReference>
<evidence type="ECO:0000313" key="10">
    <source>
        <dbReference type="Proteomes" id="UP000193642"/>
    </source>
</evidence>
<dbReference type="GO" id="GO:0003676">
    <property type="term" value="F:nucleic acid binding"/>
    <property type="evidence" value="ECO:0007669"/>
    <property type="project" value="InterPro"/>
</dbReference>
<accession>A0A1Y2BVQ8</accession>
<gene>
    <name evidence="9" type="ORF">BCR33DRAFT_662698</name>
</gene>
<dbReference type="SUPFAM" id="SSF57783">
    <property type="entry name" value="Zinc beta-ribbon"/>
    <property type="match status" value="1"/>
</dbReference>
<dbReference type="InterPro" id="IPR001222">
    <property type="entry name" value="Znf_TFIIS"/>
</dbReference>
<evidence type="ECO:0000256" key="5">
    <source>
        <dbReference type="ARBA" id="ARBA00022833"/>
    </source>
</evidence>
<comment type="subunit">
    <text evidence="1">Component of the RNA polymerase II (Pol II) complex consisting of 12 subunits.</text>
</comment>
<evidence type="ECO:0000256" key="6">
    <source>
        <dbReference type="ARBA" id="ARBA00042129"/>
    </source>
</evidence>
<keyword evidence="10" id="KW-1185">Reference proteome</keyword>
<dbReference type="PANTHER" id="PTHR11239">
    <property type="entry name" value="DNA-DIRECTED RNA POLYMERASE"/>
    <property type="match status" value="1"/>
</dbReference>
<dbReference type="Proteomes" id="UP000193642">
    <property type="component" value="Unassembled WGS sequence"/>
</dbReference>
<dbReference type="GO" id="GO:0006367">
    <property type="term" value="P:transcription initiation at RNA polymerase II promoter"/>
    <property type="evidence" value="ECO:0007669"/>
    <property type="project" value="EnsemblFungi"/>
</dbReference>
<keyword evidence="4 7" id="KW-0863">Zinc-finger</keyword>
<protein>
    <recommendedName>
        <fullName evidence="2">DNA-directed RNA polymerase II subunit RPB9</fullName>
    </recommendedName>
    <alternativeName>
        <fullName evidence="6">DNA-directed RNA polymerase II subunit 9</fullName>
    </alternativeName>
</protein>
<dbReference type="Pfam" id="PF01096">
    <property type="entry name" value="Zn_ribbon_TFIIS"/>
    <property type="match status" value="1"/>
</dbReference>
<dbReference type="GO" id="GO:0003968">
    <property type="term" value="F:RNA-directed RNA polymerase activity"/>
    <property type="evidence" value="ECO:0007669"/>
    <property type="project" value="EnsemblFungi"/>
</dbReference>